<keyword evidence="2" id="KW-1185">Reference proteome</keyword>
<sequence>MKGSTYTVIPEVVQGNNDPAVIAALSNSTAIKARDMASATYGNSWKRSWQFSCVMVQRNTGTGIDKDNCVLCPVNRTACRVVPPVNEFVKQWSRTSEPRRNTSLQWTVRRESLTFGIDSAAVSLNGASRLILSRLEGAQQGGVFQCGRKRGVSRLPAYGGVVSQLDSAGHRKGAPGYCRRVLRRADETSNQLLQVLTANVLMAGQHNLSIGMDGMVRLHNQWRAGKFDGQCGRINHSFSSHSKSSAPKWTQFDPCVRARSAEFEIYCTDNQGCMSQLSGMEGDPGAVVLLEGTVVAYSEGTRVWIALVTSITPAAPEVV</sequence>
<proteinExistence type="predicted"/>
<gene>
    <name evidence="1" type="ORF">MELLADRAFT_107419</name>
</gene>
<dbReference type="GeneID" id="18923166"/>
<name>F4RPQ7_MELLP</name>
<accession>F4RPQ7</accession>
<dbReference type="Proteomes" id="UP000001072">
    <property type="component" value="Unassembled WGS sequence"/>
</dbReference>
<dbReference type="KEGG" id="mlr:MELLADRAFT_107419"/>
<protein>
    <submittedName>
        <fullName evidence="1">Uncharacterized protein</fullName>
    </submittedName>
</protein>
<evidence type="ECO:0000313" key="1">
    <source>
        <dbReference type="EMBL" id="EGG05583.1"/>
    </source>
</evidence>
<dbReference type="InParanoid" id="F4RPQ7"/>
<dbReference type="HOGENOM" id="CLU_871777_0_0_1"/>
<dbReference type="AlphaFoldDB" id="F4RPQ7"/>
<reference evidence="2" key="1">
    <citation type="journal article" date="2011" name="Proc. Natl. Acad. Sci. U.S.A.">
        <title>Obligate biotrophy features unraveled by the genomic analysis of rust fungi.</title>
        <authorList>
            <person name="Duplessis S."/>
            <person name="Cuomo C.A."/>
            <person name="Lin Y.-C."/>
            <person name="Aerts A."/>
            <person name="Tisserant E."/>
            <person name="Veneault-Fourrey C."/>
            <person name="Joly D.L."/>
            <person name="Hacquard S."/>
            <person name="Amselem J."/>
            <person name="Cantarel B.L."/>
            <person name="Chiu R."/>
            <person name="Coutinho P.M."/>
            <person name="Feau N."/>
            <person name="Field M."/>
            <person name="Frey P."/>
            <person name="Gelhaye E."/>
            <person name="Goldberg J."/>
            <person name="Grabherr M.G."/>
            <person name="Kodira C.D."/>
            <person name="Kohler A."/>
            <person name="Kuees U."/>
            <person name="Lindquist E.A."/>
            <person name="Lucas S.M."/>
            <person name="Mago R."/>
            <person name="Mauceli E."/>
            <person name="Morin E."/>
            <person name="Murat C."/>
            <person name="Pangilinan J.L."/>
            <person name="Park R."/>
            <person name="Pearson M."/>
            <person name="Quesneville H."/>
            <person name="Rouhier N."/>
            <person name="Sakthikumar S."/>
            <person name="Salamov A.A."/>
            <person name="Schmutz J."/>
            <person name="Selles B."/>
            <person name="Shapiro H."/>
            <person name="Tanguay P."/>
            <person name="Tuskan G.A."/>
            <person name="Henrissat B."/>
            <person name="Van de Peer Y."/>
            <person name="Rouze P."/>
            <person name="Ellis J.G."/>
            <person name="Dodds P.N."/>
            <person name="Schein J.E."/>
            <person name="Zhong S."/>
            <person name="Hamelin R.C."/>
            <person name="Grigoriev I.V."/>
            <person name="Szabo L.J."/>
            <person name="Martin F."/>
        </authorList>
    </citation>
    <scope>NUCLEOTIDE SEQUENCE [LARGE SCALE GENOMIC DNA]</scope>
    <source>
        <strain evidence="2">98AG31 / pathotype 3-4-7</strain>
    </source>
</reference>
<dbReference type="VEuPathDB" id="FungiDB:MELLADRAFT_107419"/>
<dbReference type="RefSeq" id="XP_007411072.1">
    <property type="nucleotide sequence ID" value="XM_007411010.1"/>
</dbReference>
<evidence type="ECO:0000313" key="2">
    <source>
        <dbReference type="Proteomes" id="UP000001072"/>
    </source>
</evidence>
<dbReference type="EMBL" id="GL883112">
    <property type="protein sequence ID" value="EGG05583.1"/>
    <property type="molecule type" value="Genomic_DNA"/>
</dbReference>
<organism evidence="2">
    <name type="scientific">Melampsora larici-populina (strain 98AG31 / pathotype 3-4-7)</name>
    <name type="common">Poplar leaf rust fungus</name>
    <dbReference type="NCBI Taxonomy" id="747676"/>
    <lineage>
        <taxon>Eukaryota</taxon>
        <taxon>Fungi</taxon>
        <taxon>Dikarya</taxon>
        <taxon>Basidiomycota</taxon>
        <taxon>Pucciniomycotina</taxon>
        <taxon>Pucciniomycetes</taxon>
        <taxon>Pucciniales</taxon>
        <taxon>Melampsoraceae</taxon>
        <taxon>Melampsora</taxon>
    </lineage>
</organism>